<evidence type="ECO:0000313" key="1">
    <source>
        <dbReference type="EMBL" id="GAG84575.1"/>
    </source>
</evidence>
<organism evidence="1">
    <name type="scientific">marine sediment metagenome</name>
    <dbReference type="NCBI Taxonomy" id="412755"/>
    <lineage>
        <taxon>unclassified sequences</taxon>
        <taxon>metagenomes</taxon>
        <taxon>ecological metagenomes</taxon>
    </lineage>
</organism>
<proteinExistence type="predicted"/>
<comment type="caution">
    <text evidence="1">The sequence shown here is derived from an EMBL/GenBank/DDBJ whole genome shotgun (WGS) entry which is preliminary data.</text>
</comment>
<sequence>KNEKSIINFNDTLQQVPRIRPPPSGPRIIYNTIYTNNSRFLKFLYHIQAFKPGKFDAAAPYHDGKLTIIAHCKLPDNHYLHPMYDYNKHFVSCAVPFHQTSS</sequence>
<dbReference type="EMBL" id="BART01011399">
    <property type="protein sequence ID" value="GAG84575.1"/>
    <property type="molecule type" value="Genomic_DNA"/>
</dbReference>
<accession>X1AP74</accession>
<gene>
    <name evidence="1" type="ORF">S01H4_24304</name>
</gene>
<reference evidence="1" key="1">
    <citation type="journal article" date="2014" name="Front. Microbiol.">
        <title>High frequency of phylogenetically diverse reductive dehalogenase-homologous genes in deep subseafloor sedimentary metagenomes.</title>
        <authorList>
            <person name="Kawai M."/>
            <person name="Futagami T."/>
            <person name="Toyoda A."/>
            <person name="Takaki Y."/>
            <person name="Nishi S."/>
            <person name="Hori S."/>
            <person name="Arai W."/>
            <person name="Tsubouchi T."/>
            <person name="Morono Y."/>
            <person name="Uchiyama I."/>
            <person name="Ito T."/>
            <person name="Fujiyama A."/>
            <person name="Inagaki F."/>
            <person name="Takami H."/>
        </authorList>
    </citation>
    <scope>NUCLEOTIDE SEQUENCE</scope>
    <source>
        <strain evidence="1">Expedition CK06-06</strain>
    </source>
</reference>
<name>X1AP74_9ZZZZ</name>
<feature type="non-terminal residue" evidence="1">
    <location>
        <position position="1"/>
    </location>
</feature>
<dbReference type="AlphaFoldDB" id="X1AP74"/>
<protein>
    <submittedName>
        <fullName evidence="1">Uncharacterized protein</fullName>
    </submittedName>
</protein>